<sequence length="280" mass="30568">MTQPPSSYIALPPALPTELLDYVLAHQAYPTTLVICTTRAQFLNSLLRSLQNDKIPGAEDVSLPPPSSPDADPLARAAPALHPLLVPTLHQLAISRYVDTVFIPTLAHLRAYLSVFGNGSSVTENGEQGRPEMRPWDKPGRNRPLLVVYGLLDLHRDTSEWSAQGLGISMAALVEAGKRGGRGVMVVEGKGEDAGGDRDEKMGEEVAGESEADLGEVSGGDRERKAEIWKGWFERMPILNGSARRVGFESEDGGWSGRTVEVGRVLGRWFRFGRADWDEE</sequence>
<dbReference type="OrthoDB" id="5391496at2759"/>
<feature type="region of interest" description="Disordered" evidence="1">
    <location>
        <begin position="187"/>
        <end position="220"/>
    </location>
</feature>
<feature type="compositionally biased region" description="Basic and acidic residues" evidence="1">
    <location>
        <begin position="189"/>
        <end position="204"/>
    </location>
</feature>
<protein>
    <submittedName>
        <fullName evidence="2">Uncharacterized protein</fullName>
    </submittedName>
</protein>
<evidence type="ECO:0000313" key="2">
    <source>
        <dbReference type="EMBL" id="RDW69483.1"/>
    </source>
</evidence>
<dbReference type="EMBL" id="PDLM01000009">
    <property type="protein sequence ID" value="RDW69483.1"/>
    <property type="molecule type" value="Genomic_DNA"/>
</dbReference>
<dbReference type="Proteomes" id="UP000256645">
    <property type="component" value="Unassembled WGS sequence"/>
</dbReference>
<keyword evidence="3" id="KW-1185">Reference proteome</keyword>
<evidence type="ECO:0000313" key="3">
    <source>
        <dbReference type="Proteomes" id="UP000256645"/>
    </source>
</evidence>
<gene>
    <name evidence="2" type="ORF">BP6252_08503</name>
</gene>
<comment type="caution">
    <text evidence="2">The sequence shown here is derived from an EMBL/GenBank/DDBJ whole genome shotgun (WGS) entry which is preliminary data.</text>
</comment>
<organism evidence="2 3">
    <name type="scientific">Coleophoma cylindrospora</name>
    <dbReference type="NCBI Taxonomy" id="1849047"/>
    <lineage>
        <taxon>Eukaryota</taxon>
        <taxon>Fungi</taxon>
        <taxon>Dikarya</taxon>
        <taxon>Ascomycota</taxon>
        <taxon>Pezizomycotina</taxon>
        <taxon>Leotiomycetes</taxon>
        <taxon>Helotiales</taxon>
        <taxon>Dermateaceae</taxon>
        <taxon>Coleophoma</taxon>
    </lineage>
</organism>
<accession>A0A3D8R621</accession>
<proteinExistence type="predicted"/>
<evidence type="ECO:0000256" key="1">
    <source>
        <dbReference type="SAM" id="MobiDB-lite"/>
    </source>
</evidence>
<name>A0A3D8R621_9HELO</name>
<reference evidence="2 3" key="1">
    <citation type="journal article" date="2018" name="IMA Fungus">
        <title>IMA Genome-F 9: Draft genome sequence of Annulohypoxylon stygium, Aspergillus mulundensis, Berkeleyomyces basicola (syn. Thielaviopsis basicola), Ceratocystis smalleyi, two Cercospora beticola strains, Coleophoma cylindrospora, Fusarium fracticaudum, Phialophora cf. hyalina, and Morchella septimelata.</title>
        <authorList>
            <person name="Wingfield B.D."/>
            <person name="Bills G.F."/>
            <person name="Dong Y."/>
            <person name="Huang W."/>
            <person name="Nel W.J."/>
            <person name="Swalarsk-Parry B.S."/>
            <person name="Vaghefi N."/>
            <person name="Wilken P.M."/>
            <person name="An Z."/>
            <person name="de Beer Z.W."/>
            <person name="De Vos L."/>
            <person name="Chen L."/>
            <person name="Duong T.A."/>
            <person name="Gao Y."/>
            <person name="Hammerbacher A."/>
            <person name="Kikkert J.R."/>
            <person name="Li Y."/>
            <person name="Li H."/>
            <person name="Li K."/>
            <person name="Li Q."/>
            <person name="Liu X."/>
            <person name="Ma X."/>
            <person name="Naidoo K."/>
            <person name="Pethybridge S.J."/>
            <person name="Sun J."/>
            <person name="Steenkamp E.T."/>
            <person name="van der Nest M.A."/>
            <person name="van Wyk S."/>
            <person name="Wingfield M.J."/>
            <person name="Xiong C."/>
            <person name="Yue Q."/>
            <person name="Zhang X."/>
        </authorList>
    </citation>
    <scope>NUCLEOTIDE SEQUENCE [LARGE SCALE GENOMIC DNA]</scope>
    <source>
        <strain evidence="2 3">BP6252</strain>
    </source>
</reference>
<dbReference type="AlphaFoldDB" id="A0A3D8R621"/>